<dbReference type="InterPro" id="IPR029063">
    <property type="entry name" value="SAM-dependent_MTases_sf"/>
</dbReference>
<comment type="caution">
    <text evidence="4">The sequence shown here is derived from an EMBL/GenBank/DDBJ whole genome shotgun (WGS) entry which is preliminary data.</text>
</comment>
<dbReference type="Pfam" id="PF13578">
    <property type="entry name" value="Methyltransf_24"/>
    <property type="match status" value="1"/>
</dbReference>
<evidence type="ECO:0000313" key="4">
    <source>
        <dbReference type="EMBL" id="MDF8334019.1"/>
    </source>
</evidence>
<sequence length="214" mass="23663">MNFTDPCVTAVFETYRQREVADQARMRELGPAGFALRDEFLLPIGEDVGAVLHALVLARRPRVILELGTSYGYSTMILADAARAVGARVISMELADYKQAFARARLQEAGLADVVDLRCGDAPALLAAETGPFDFVLLDIWKELYLPCFEAFYPKLSDEGVIAADNMIEPEHDRLKVRAYREAVRAKADLQTVLLPIGSGIELTMRWDAGNSKL</sequence>
<protein>
    <submittedName>
        <fullName evidence="4">Class I SAM-dependent methyltransferase</fullName>
        <ecNumber evidence="4">2.1.1.-</ecNumber>
    </submittedName>
</protein>
<evidence type="ECO:0000256" key="2">
    <source>
        <dbReference type="ARBA" id="ARBA00022679"/>
    </source>
</evidence>
<keyword evidence="2 4" id="KW-0808">Transferase</keyword>
<dbReference type="PROSITE" id="PS51682">
    <property type="entry name" value="SAM_OMT_I"/>
    <property type="match status" value="1"/>
</dbReference>
<dbReference type="GO" id="GO:0032259">
    <property type="term" value="P:methylation"/>
    <property type="evidence" value="ECO:0007669"/>
    <property type="project" value="UniProtKB-KW"/>
</dbReference>
<dbReference type="EC" id="2.1.1.-" evidence="4"/>
<dbReference type="EMBL" id="JAROCY010000011">
    <property type="protein sequence ID" value="MDF8334019.1"/>
    <property type="molecule type" value="Genomic_DNA"/>
</dbReference>
<gene>
    <name evidence="4" type="ORF">POM99_12460</name>
</gene>
<evidence type="ECO:0000313" key="5">
    <source>
        <dbReference type="Proteomes" id="UP001222770"/>
    </source>
</evidence>
<dbReference type="GO" id="GO:0008168">
    <property type="term" value="F:methyltransferase activity"/>
    <property type="evidence" value="ECO:0007669"/>
    <property type="project" value="UniProtKB-KW"/>
</dbReference>
<organism evidence="4 5">
    <name type="scientific">Novosphingobium cyanobacteriorum</name>
    <dbReference type="NCBI Taxonomy" id="3024215"/>
    <lineage>
        <taxon>Bacteria</taxon>
        <taxon>Pseudomonadati</taxon>
        <taxon>Pseudomonadota</taxon>
        <taxon>Alphaproteobacteria</taxon>
        <taxon>Sphingomonadales</taxon>
        <taxon>Sphingomonadaceae</taxon>
        <taxon>Novosphingobium</taxon>
    </lineage>
</organism>
<proteinExistence type="predicted"/>
<keyword evidence="5" id="KW-1185">Reference proteome</keyword>
<dbReference type="Proteomes" id="UP001222770">
    <property type="component" value="Unassembled WGS sequence"/>
</dbReference>
<name>A0ABT6CJC7_9SPHN</name>
<dbReference type="InterPro" id="IPR002935">
    <property type="entry name" value="SAM_O-MeTrfase"/>
</dbReference>
<dbReference type="PANTHER" id="PTHR43167:SF1">
    <property type="entry name" value="PUTATIVE (AFU_ORTHOLOGUE AFUA_6G01830)-RELATED"/>
    <property type="match status" value="1"/>
</dbReference>
<dbReference type="CDD" id="cd02440">
    <property type="entry name" value="AdoMet_MTases"/>
    <property type="match status" value="1"/>
</dbReference>
<reference evidence="4 5" key="1">
    <citation type="submission" date="2023-03" db="EMBL/GenBank/DDBJ databases">
        <title>Novosphingobium cyanobacteriorum sp. nov., isolated from a eutrophic reservoir during the Microcystis bloom period.</title>
        <authorList>
            <person name="Kang M."/>
            <person name="Le V."/>
            <person name="Ko S.-R."/>
            <person name="Lee S.-A."/>
            <person name="Ahn C.-Y."/>
        </authorList>
    </citation>
    <scope>NUCLEOTIDE SEQUENCE [LARGE SCALE GENOMIC DNA]</scope>
    <source>
        <strain evidence="4 5">HBC54</strain>
    </source>
</reference>
<dbReference type="SUPFAM" id="SSF53335">
    <property type="entry name" value="S-adenosyl-L-methionine-dependent methyltransferases"/>
    <property type="match status" value="1"/>
</dbReference>
<accession>A0ABT6CJC7</accession>
<evidence type="ECO:0000256" key="1">
    <source>
        <dbReference type="ARBA" id="ARBA00022603"/>
    </source>
</evidence>
<dbReference type="Gene3D" id="3.40.50.150">
    <property type="entry name" value="Vaccinia Virus protein VP39"/>
    <property type="match status" value="1"/>
</dbReference>
<evidence type="ECO:0000256" key="3">
    <source>
        <dbReference type="ARBA" id="ARBA00022691"/>
    </source>
</evidence>
<keyword evidence="1 4" id="KW-0489">Methyltransferase</keyword>
<keyword evidence="3" id="KW-0949">S-adenosyl-L-methionine</keyword>
<dbReference type="PANTHER" id="PTHR43167">
    <property type="entry name" value="PUTATIVE (AFU_ORTHOLOGUE AFUA_6G01830)-RELATED"/>
    <property type="match status" value="1"/>
</dbReference>
<dbReference type="RefSeq" id="WP_277278280.1">
    <property type="nucleotide sequence ID" value="NZ_JAROCY010000011.1"/>
</dbReference>